<reference evidence="1 2" key="1">
    <citation type="submission" date="2024-01" db="EMBL/GenBank/DDBJ databases">
        <authorList>
            <person name="Allen C."/>
            <person name="Tagirdzhanova G."/>
        </authorList>
    </citation>
    <scope>NUCLEOTIDE SEQUENCE [LARGE SCALE GENOMIC DNA]</scope>
</reference>
<evidence type="ECO:0000313" key="2">
    <source>
        <dbReference type="Proteomes" id="UP001642482"/>
    </source>
</evidence>
<name>A0ABP0C1S3_9PEZI</name>
<dbReference type="Proteomes" id="UP001642482">
    <property type="component" value="Unassembled WGS sequence"/>
</dbReference>
<comment type="caution">
    <text evidence="1">The sequence shown here is derived from an EMBL/GenBank/DDBJ whole genome shotgun (WGS) entry which is preliminary data.</text>
</comment>
<proteinExistence type="predicted"/>
<accession>A0ABP0C1S3</accession>
<sequence>MSVVPGLLFAVTKPFDPNLTEQEFNDWYNNKHIVDVVNCGLAANGFRYRNADPSASWPYLAIYRLPDLKKLYDPVFMVNVPTDSPKSWGKGYMPDVAKAELRGYELVRVFEPTERSRNKDGYAKVLVNAEIESDESPEEFVVTFAKDHLGSINGQDGYRRSMLYKSAEAFVPRESKSADDERAGTEFHAAQQQRLTYLAVYEFDQAPADVAAVVKGKNVGVWNYITEYGTGLYRIEPTPGRR</sequence>
<evidence type="ECO:0000313" key="1">
    <source>
        <dbReference type="EMBL" id="CAK7225833.1"/>
    </source>
</evidence>
<gene>
    <name evidence="1" type="ORF">SEUCBS140593_006037</name>
</gene>
<keyword evidence="2" id="KW-1185">Reference proteome</keyword>
<dbReference type="EMBL" id="CAWUHD010000062">
    <property type="protein sequence ID" value="CAK7225833.1"/>
    <property type="molecule type" value="Genomic_DNA"/>
</dbReference>
<organism evidence="1 2">
    <name type="scientific">Sporothrix eucalyptigena</name>
    <dbReference type="NCBI Taxonomy" id="1812306"/>
    <lineage>
        <taxon>Eukaryota</taxon>
        <taxon>Fungi</taxon>
        <taxon>Dikarya</taxon>
        <taxon>Ascomycota</taxon>
        <taxon>Pezizomycotina</taxon>
        <taxon>Sordariomycetes</taxon>
        <taxon>Sordariomycetidae</taxon>
        <taxon>Ophiostomatales</taxon>
        <taxon>Ophiostomataceae</taxon>
        <taxon>Sporothrix</taxon>
    </lineage>
</organism>
<protein>
    <submittedName>
        <fullName evidence="1">Uncharacterized protein</fullName>
    </submittedName>
</protein>